<dbReference type="KEGG" id="wna:KA717_09030"/>
<dbReference type="EMBL" id="CP073041">
    <property type="protein sequence ID" value="UXE62828.1"/>
    <property type="molecule type" value="Genomic_DNA"/>
</dbReference>
<dbReference type="AlphaFoldDB" id="A0A977KZL4"/>
<evidence type="ECO:0008006" key="3">
    <source>
        <dbReference type="Google" id="ProtNLM"/>
    </source>
</evidence>
<name>A0A977KZL4_9CYAN</name>
<feature type="transmembrane region" description="Helical" evidence="1">
    <location>
        <begin position="159"/>
        <end position="178"/>
    </location>
</feature>
<gene>
    <name evidence="2" type="ORF">KA717_09030</name>
</gene>
<proteinExistence type="predicted"/>
<dbReference type="Proteomes" id="UP001065613">
    <property type="component" value="Chromosome"/>
</dbReference>
<evidence type="ECO:0000256" key="1">
    <source>
        <dbReference type="SAM" id="Phobius"/>
    </source>
</evidence>
<accession>A0A977KZL4</accession>
<keyword evidence="1" id="KW-0812">Transmembrane</keyword>
<reference evidence="2" key="1">
    <citation type="submission" date="2021-04" db="EMBL/GenBank/DDBJ databases">
        <title>Genome sequence of Woronichinia naegeliana from Washington state freshwater lake bloom.</title>
        <authorList>
            <person name="Dreher T.W."/>
        </authorList>
    </citation>
    <scope>NUCLEOTIDE SEQUENCE</scope>
    <source>
        <strain evidence="2">WA131</strain>
    </source>
</reference>
<feature type="transmembrane region" description="Helical" evidence="1">
    <location>
        <begin position="12"/>
        <end position="33"/>
    </location>
</feature>
<feature type="transmembrane region" description="Helical" evidence="1">
    <location>
        <begin position="214"/>
        <end position="232"/>
    </location>
</feature>
<feature type="transmembrane region" description="Helical" evidence="1">
    <location>
        <begin position="130"/>
        <end position="147"/>
    </location>
</feature>
<protein>
    <recommendedName>
        <fullName evidence="3">Enediyne biosynthesis protein UnbU</fullName>
    </recommendedName>
</protein>
<feature type="transmembrane region" description="Helical" evidence="1">
    <location>
        <begin position="244"/>
        <end position="271"/>
    </location>
</feature>
<organism evidence="2">
    <name type="scientific">Woronichinia naegeliana WA131</name>
    <dbReference type="NCBI Taxonomy" id="2824559"/>
    <lineage>
        <taxon>Bacteria</taxon>
        <taxon>Bacillati</taxon>
        <taxon>Cyanobacteriota</taxon>
        <taxon>Cyanophyceae</taxon>
        <taxon>Synechococcales</taxon>
        <taxon>Coelosphaeriaceae</taxon>
        <taxon>Woronichinia</taxon>
    </lineage>
</organism>
<feature type="transmembrane region" description="Helical" evidence="1">
    <location>
        <begin position="77"/>
        <end position="95"/>
    </location>
</feature>
<sequence length="309" mass="34443">MTQSLTTQPDRLAGLRRFAIAISFLTILGHSFLGFEASYAYPLVSLATGYSVELLLELIDAKVNHFQPRFLGSFKNLVDFLLPAHITSLAIAMLLYSNERLWPIMFATSVAIGSKALFQAKINGKVRHFLNPSNFGISLTLILLPWVSISPPYQFTENLYGWADWLLPLVIVCTGTFLNIRFTQKMPMIIAWLGGFFLQAFVRSYIFGTPLLPALLPMTGVAFVLFTFYMVTDPGTTPSKPLDQIIFGASVALVYGILMAFHVVFGLFFALTIVCSIRGLNLYLQEWFASPFLPKFSSSAIPLVSEPQR</sequence>
<keyword evidence="1" id="KW-1133">Transmembrane helix</keyword>
<evidence type="ECO:0000313" key="2">
    <source>
        <dbReference type="EMBL" id="UXE62828.1"/>
    </source>
</evidence>
<keyword evidence="1" id="KW-0472">Membrane</keyword>